<comment type="similarity">
    <text evidence="1">Belongs to the YoeB family.</text>
</comment>
<keyword evidence="2" id="KW-1277">Toxin-antitoxin system</keyword>
<evidence type="ECO:0000256" key="6">
    <source>
        <dbReference type="ARBA" id="ARBA00030388"/>
    </source>
</evidence>
<dbReference type="GO" id="GO:0004519">
    <property type="term" value="F:endonuclease activity"/>
    <property type="evidence" value="ECO:0007669"/>
    <property type="project" value="UniProtKB-KW"/>
</dbReference>
<reference evidence="7" key="1">
    <citation type="submission" date="2019-02" db="EMBL/GenBank/DDBJ databases">
        <authorList>
            <person name="Gruber-Vodicka R. H."/>
            <person name="Seah K. B. B."/>
        </authorList>
    </citation>
    <scope>NUCLEOTIDE SEQUENCE</scope>
    <source>
        <strain evidence="7">BECK_M7</strain>
    </source>
</reference>
<protein>
    <recommendedName>
        <fullName evidence="6">Putative mRNA interferase YoeB</fullName>
    </recommendedName>
</protein>
<proteinExistence type="inferred from homology"/>
<dbReference type="InterPro" id="IPR035093">
    <property type="entry name" value="RelE/ParE_toxin_dom_sf"/>
</dbReference>
<keyword evidence="4" id="KW-0255">Endonuclease</keyword>
<dbReference type="Gene3D" id="3.30.2310.20">
    <property type="entry name" value="RelE-like"/>
    <property type="match status" value="1"/>
</dbReference>
<dbReference type="AlphaFoldDB" id="A0A450UNH0"/>
<evidence type="ECO:0000256" key="5">
    <source>
        <dbReference type="ARBA" id="ARBA00022801"/>
    </source>
</evidence>
<name>A0A450UNH0_9GAMM</name>
<evidence type="ECO:0000256" key="4">
    <source>
        <dbReference type="ARBA" id="ARBA00022759"/>
    </source>
</evidence>
<sequence length="92" mass="11151">MKIAFEKRAFDDFTEWATVNKKVHKRILTLIRDILRQPYAGIGKPESLKHELQGYWSRRINDEHRLLYKVEDGTLIIIACKYHYYLRQRSRT</sequence>
<dbReference type="InterPro" id="IPR009614">
    <property type="entry name" value="YoeB_toxin"/>
</dbReference>
<evidence type="ECO:0000256" key="1">
    <source>
        <dbReference type="ARBA" id="ARBA00008172"/>
    </source>
</evidence>
<dbReference type="EMBL" id="CAADFF010000053">
    <property type="protein sequence ID" value="VFJ94077.1"/>
    <property type="molecule type" value="Genomic_DNA"/>
</dbReference>
<keyword evidence="3" id="KW-0540">Nuclease</keyword>
<dbReference type="SUPFAM" id="SSF143011">
    <property type="entry name" value="RelE-like"/>
    <property type="match status" value="1"/>
</dbReference>
<dbReference type="GO" id="GO:0006401">
    <property type="term" value="P:RNA catabolic process"/>
    <property type="evidence" value="ECO:0007669"/>
    <property type="project" value="InterPro"/>
</dbReference>
<evidence type="ECO:0000256" key="3">
    <source>
        <dbReference type="ARBA" id="ARBA00022722"/>
    </source>
</evidence>
<dbReference type="GO" id="GO:0016787">
    <property type="term" value="F:hydrolase activity"/>
    <property type="evidence" value="ECO:0007669"/>
    <property type="project" value="UniProtKB-KW"/>
</dbReference>
<accession>A0A450UNH0</accession>
<dbReference type="PANTHER" id="PTHR38039">
    <property type="entry name" value="TOXIN YOEB"/>
    <property type="match status" value="1"/>
</dbReference>
<dbReference type="NCBIfam" id="TIGR02116">
    <property type="entry name" value="toxin_Txe_YoeB"/>
    <property type="match status" value="1"/>
</dbReference>
<keyword evidence="5" id="KW-0378">Hydrolase</keyword>
<gene>
    <name evidence="7" type="ORF">BECKLFY1418B_GA0070995_105314</name>
</gene>
<organism evidence="7">
    <name type="scientific">Candidatus Kentrum sp. LFY</name>
    <dbReference type="NCBI Taxonomy" id="2126342"/>
    <lineage>
        <taxon>Bacteria</taxon>
        <taxon>Pseudomonadati</taxon>
        <taxon>Pseudomonadota</taxon>
        <taxon>Gammaproteobacteria</taxon>
        <taxon>Candidatus Kentrum</taxon>
    </lineage>
</organism>
<dbReference type="Pfam" id="PF06769">
    <property type="entry name" value="YoeB_toxin"/>
    <property type="match status" value="1"/>
</dbReference>
<evidence type="ECO:0000256" key="2">
    <source>
        <dbReference type="ARBA" id="ARBA00022649"/>
    </source>
</evidence>
<evidence type="ECO:0000313" key="7">
    <source>
        <dbReference type="EMBL" id="VFJ94077.1"/>
    </source>
</evidence>
<dbReference type="PANTHER" id="PTHR38039:SF1">
    <property type="entry name" value="TOXIN YOEB"/>
    <property type="match status" value="1"/>
</dbReference>